<dbReference type="GO" id="GO:0005525">
    <property type="term" value="F:GTP binding"/>
    <property type="evidence" value="ECO:0007669"/>
    <property type="project" value="InterPro"/>
</dbReference>
<protein>
    <submittedName>
        <fullName evidence="2">Rab-like protein</fullName>
    </submittedName>
</protein>
<evidence type="ECO:0000256" key="1">
    <source>
        <dbReference type="ARBA" id="ARBA00022741"/>
    </source>
</evidence>
<dbReference type="PROSITE" id="PS51421">
    <property type="entry name" value="RAS"/>
    <property type="match status" value="1"/>
</dbReference>
<keyword evidence="1" id="KW-0547">Nucleotide-binding</keyword>
<dbReference type="SMART" id="SM00175">
    <property type="entry name" value="RAB"/>
    <property type="match status" value="1"/>
</dbReference>
<dbReference type="InterPro" id="IPR001806">
    <property type="entry name" value="Small_GTPase"/>
</dbReference>
<dbReference type="EMBL" id="GDID01005131">
    <property type="protein sequence ID" value="JAP91475.1"/>
    <property type="molecule type" value="Transcribed_RNA"/>
</dbReference>
<dbReference type="InterPro" id="IPR027417">
    <property type="entry name" value="P-loop_NTPase"/>
</dbReference>
<dbReference type="GO" id="GO:0003924">
    <property type="term" value="F:GTPase activity"/>
    <property type="evidence" value="ECO:0007669"/>
    <property type="project" value="InterPro"/>
</dbReference>
<proteinExistence type="predicted"/>
<dbReference type="SUPFAM" id="SSF52540">
    <property type="entry name" value="P-loop containing nucleoside triphosphate hydrolases"/>
    <property type="match status" value="1"/>
</dbReference>
<name>A0A146K6K7_9EUKA</name>
<dbReference type="NCBIfam" id="TIGR00231">
    <property type="entry name" value="small_GTP"/>
    <property type="match status" value="1"/>
</dbReference>
<dbReference type="Pfam" id="PF00071">
    <property type="entry name" value="Ras"/>
    <property type="match status" value="1"/>
</dbReference>
<evidence type="ECO:0000313" key="2">
    <source>
        <dbReference type="EMBL" id="JAP91475.1"/>
    </source>
</evidence>
<organism evidence="2">
    <name type="scientific">Trepomonas sp. PC1</name>
    <dbReference type="NCBI Taxonomy" id="1076344"/>
    <lineage>
        <taxon>Eukaryota</taxon>
        <taxon>Metamonada</taxon>
        <taxon>Diplomonadida</taxon>
        <taxon>Hexamitidae</taxon>
        <taxon>Hexamitinae</taxon>
        <taxon>Trepomonas</taxon>
    </lineage>
</organism>
<dbReference type="SMART" id="SM00174">
    <property type="entry name" value="RHO"/>
    <property type="match status" value="1"/>
</dbReference>
<dbReference type="PROSITE" id="PS51419">
    <property type="entry name" value="RAB"/>
    <property type="match status" value="1"/>
</dbReference>
<dbReference type="AlphaFoldDB" id="A0A146K6K7"/>
<accession>A0A146K6K7</accession>
<gene>
    <name evidence="2" type="ORF">TPC1_16907</name>
</gene>
<dbReference type="PANTHER" id="PTHR47978">
    <property type="match status" value="1"/>
</dbReference>
<sequence>MQNKEFKNIKVAFLGNSFTGKTSIVNRMIQNEFIETKQTIGFSAFKHQYSYNYQNYSLSIFDTAGMEQYNAMSVQHVRNVDYCYIVYAVDDKQSITSVKQWVEFCKANNPFIKLILVGNKNDIKKQCDESELEQFEKFIVKRIHISAKTGENC</sequence>
<dbReference type="CDD" id="cd00154">
    <property type="entry name" value="Rab"/>
    <property type="match status" value="1"/>
</dbReference>
<feature type="non-terminal residue" evidence="2">
    <location>
        <position position="153"/>
    </location>
</feature>
<dbReference type="SMART" id="SM00173">
    <property type="entry name" value="RAS"/>
    <property type="match status" value="1"/>
</dbReference>
<dbReference type="PRINTS" id="PR00449">
    <property type="entry name" value="RASTRNSFRMNG"/>
</dbReference>
<reference evidence="2" key="1">
    <citation type="submission" date="2015-07" db="EMBL/GenBank/DDBJ databases">
        <title>Adaptation to a free-living lifestyle via gene acquisitions in the diplomonad Trepomonas sp. PC1.</title>
        <authorList>
            <person name="Xu F."/>
            <person name="Jerlstrom-Hultqvist J."/>
            <person name="Kolisko M."/>
            <person name="Simpson A.G.B."/>
            <person name="Roger A.J."/>
            <person name="Svard S.G."/>
            <person name="Andersson J.O."/>
        </authorList>
    </citation>
    <scope>NUCLEOTIDE SEQUENCE</scope>
    <source>
        <strain evidence="2">PC1</strain>
    </source>
</reference>
<dbReference type="InterPro" id="IPR005225">
    <property type="entry name" value="Small_GTP-bd"/>
</dbReference>
<dbReference type="Gene3D" id="3.40.50.300">
    <property type="entry name" value="P-loop containing nucleotide triphosphate hydrolases"/>
    <property type="match status" value="1"/>
</dbReference>